<dbReference type="EMBL" id="JARIHO010000012">
    <property type="protein sequence ID" value="KAJ7352560.1"/>
    <property type="molecule type" value="Genomic_DNA"/>
</dbReference>
<protein>
    <submittedName>
        <fullName evidence="1">Uncharacterized protein</fullName>
    </submittedName>
</protein>
<gene>
    <name evidence="1" type="ORF">DFH08DRAFT_805774</name>
</gene>
<reference evidence="1" key="1">
    <citation type="submission" date="2023-03" db="EMBL/GenBank/DDBJ databases">
        <title>Massive genome expansion in bonnet fungi (Mycena s.s.) driven by repeated elements and novel gene families across ecological guilds.</title>
        <authorList>
            <consortium name="Lawrence Berkeley National Laboratory"/>
            <person name="Harder C.B."/>
            <person name="Miyauchi S."/>
            <person name="Viragh M."/>
            <person name="Kuo A."/>
            <person name="Thoen E."/>
            <person name="Andreopoulos B."/>
            <person name="Lu D."/>
            <person name="Skrede I."/>
            <person name="Drula E."/>
            <person name="Henrissat B."/>
            <person name="Morin E."/>
            <person name="Kohler A."/>
            <person name="Barry K."/>
            <person name="LaButti K."/>
            <person name="Morin E."/>
            <person name="Salamov A."/>
            <person name="Lipzen A."/>
            <person name="Mereny Z."/>
            <person name="Hegedus B."/>
            <person name="Baldrian P."/>
            <person name="Stursova M."/>
            <person name="Weitz H."/>
            <person name="Taylor A."/>
            <person name="Grigoriev I.V."/>
            <person name="Nagy L.G."/>
            <person name="Martin F."/>
            <person name="Kauserud H."/>
        </authorList>
    </citation>
    <scope>NUCLEOTIDE SEQUENCE</scope>
    <source>
        <strain evidence="1">CBHHK002</strain>
    </source>
</reference>
<accession>A0AAD7EX63</accession>
<organism evidence="1 2">
    <name type="scientific">Mycena albidolilacea</name>
    <dbReference type="NCBI Taxonomy" id="1033008"/>
    <lineage>
        <taxon>Eukaryota</taxon>
        <taxon>Fungi</taxon>
        <taxon>Dikarya</taxon>
        <taxon>Basidiomycota</taxon>
        <taxon>Agaricomycotina</taxon>
        <taxon>Agaricomycetes</taxon>
        <taxon>Agaricomycetidae</taxon>
        <taxon>Agaricales</taxon>
        <taxon>Marasmiineae</taxon>
        <taxon>Mycenaceae</taxon>
        <taxon>Mycena</taxon>
    </lineage>
</organism>
<proteinExistence type="predicted"/>
<keyword evidence="2" id="KW-1185">Reference proteome</keyword>
<sequence length="392" mass="43644">MAQNLLTATNAATSQQEMAALVSKVTVLSKLALDMTRLCIEVNDNLPAVVQSQVATATAAVTPPSPKWYHSPTPSLDKMDTMFPSSYLDNIQCQDVDDQVHNVPGQLQRRKDNGQEALLFYCNQFHTGECERVSEVQPASHVAAPTTTPGTSRSSAFLHSTNPSCGHSHTSSYTRSHFEVEVDESHKRQILETGPSLDPHITYCYVPLATTPGQETLKRLILRVMPLPQANSVLTFHTKARTHHRLFSKRLIFVIFVNQGMKHGDQELNMLYPSDGPKISDFMLSLLLERCRWRYGGGRDFMTTLGPDLVIATVPPVFDKITQDVVDGKIITHSKQKSQKVDFCFCNSNSAVLIADQPGRWLCSTINLPTVSHRGVKRTEIEVAEAEWKQKS</sequence>
<comment type="caution">
    <text evidence="1">The sequence shown here is derived from an EMBL/GenBank/DDBJ whole genome shotgun (WGS) entry which is preliminary data.</text>
</comment>
<dbReference type="AlphaFoldDB" id="A0AAD7EX63"/>
<dbReference type="Proteomes" id="UP001218218">
    <property type="component" value="Unassembled WGS sequence"/>
</dbReference>
<evidence type="ECO:0000313" key="1">
    <source>
        <dbReference type="EMBL" id="KAJ7352560.1"/>
    </source>
</evidence>
<evidence type="ECO:0000313" key="2">
    <source>
        <dbReference type="Proteomes" id="UP001218218"/>
    </source>
</evidence>
<name>A0AAD7EX63_9AGAR</name>